<dbReference type="Proteomes" id="UP000887567">
    <property type="component" value="Unplaced"/>
</dbReference>
<dbReference type="GO" id="GO:0005634">
    <property type="term" value="C:nucleus"/>
    <property type="evidence" value="ECO:0007669"/>
    <property type="project" value="TreeGrafter"/>
</dbReference>
<evidence type="ECO:0000256" key="1">
    <source>
        <dbReference type="SAM" id="MobiDB-lite"/>
    </source>
</evidence>
<evidence type="ECO:0000313" key="3">
    <source>
        <dbReference type="Proteomes" id="UP000887567"/>
    </source>
</evidence>
<sequence length="246" mass="28586">MGRLSRYKKTKSCDPFYKGAKSDVEATQKNTKRSKSIDTEADVDEQKMPRSMKLLLERAKKLSVKKKKKLKRLDDKTGKTALFKKKKDESQREYLYRIDQETSLAVVDSLKSQKKMSDRRKSHLIKRKEKLKIKKCPERVFQKTAVDFSHLKDDVRFGDVASQPPMLTAKPRKASLQDKGKSPLLLSSKLTQDKVSSKPTEDRKKQSKNLIVKAKRRKHMSEAEKAVMDKERLRVIELYRTSKKKA</sequence>
<dbReference type="InterPro" id="IPR026680">
    <property type="entry name" value="CCDC137"/>
</dbReference>
<dbReference type="GeneID" id="110253792"/>
<dbReference type="EnsemblMetazoa" id="XM_021060743.1">
    <property type="protein sequence ID" value="XP_020916402.1"/>
    <property type="gene ID" value="LOC110253792"/>
</dbReference>
<feature type="region of interest" description="Disordered" evidence="1">
    <location>
        <begin position="159"/>
        <end position="226"/>
    </location>
</feature>
<dbReference type="AlphaFoldDB" id="A0A913Y9R5"/>
<protein>
    <submittedName>
        <fullName evidence="2">Uncharacterized protein</fullName>
    </submittedName>
</protein>
<proteinExistence type="predicted"/>
<reference evidence="2" key="1">
    <citation type="submission" date="2022-11" db="UniProtKB">
        <authorList>
            <consortium name="EnsemblMetazoa"/>
        </authorList>
    </citation>
    <scope>IDENTIFICATION</scope>
</reference>
<evidence type="ECO:0000313" key="2">
    <source>
        <dbReference type="EnsemblMetazoa" id="XP_020916402.1"/>
    </source>
</evidence>
<dbReference type="PANTHER" id="PTHR21838:SF2">
    <property type="entry name" value="COILED-COIL DOMAIN-CONTAINING PROTEIN 137"/>
    <property type="match status" value="1"/>
</dbReference>
<keyword evidence="3" id="KW-1185">Reference proteome</keyword>
<feature type="compositionally biased region" description="Basic and acidic residues" evidence="1">
    <location>
        <begin position="191"/>
        <end position="204"/>
    </location>
</feature>
<feature type="region of interest" description="Disordered" evidence="1">
    <location>
        <begin position="22"/>
        <end position="44"/>
    </location>
</feature>
<name>A0A913Y9R5_EXADI</name>
<organism evidence="2 3">
    <name type="scientific">Exaiptasia diaphana</name>
    <name type="common">Tropical sea anemone</name>
    <name type="synonym">Aiptasia pulchella</name>
    <dbReference type="NCBI Taxonomy" id="2652724"/>
    <lineage>
        <taxon>Eukaryota</taxon>
        <taxon>Metazoa</taxon>
        <taxon>Cnidaria</taxon>
        <taxon>Anthozoa</taxon>
        <taxon>Hexacorallia</taxon>
        <taxon>Actiniaria</taxon>
        <taxon>Aiptasiidae</taxon>
        <taxon>Exaiptasia</taxon>
    </lineage>
</organism>
<accession>A0A913Y9R5</accession>
<dbReference type="RefSeq" id="XP_020916402.1">
    <property type="nucleotide sequence ID" value="XM_021060743.1"/>
</dbReference>
<dbReference type="OrthoDB" id="5876637at2759"/>
<dbReference type="OMA" id="HHGVRDP"/>
<dbReference type="PANTHER" id="PTHR21838">
    <property type="entry name" value="COILED-COIL DOMAIN-CONTAINING PROTEIN 137"/>
    <property type="match status" value="1"/>
</dbReference>
<dbReference type="KEGG" id="epa:110253792"/>